<proteinExistence type="predicted"/>
<organism evidence="1 2">
    <name type="scientific">Caballeronia sordidicola</name>
    <name type="common">Burkholderia sordidicola</name>
    <dbReference type="NCBI Taxonomy" id="196367"/>
    <lineage>
        <taxon>Bacteria</taxon>
        <taxon>Pseudomonadati</taxon>
        <taxon>Pseudomonadota</taxon>
        <taxon>Betaproteobacteria</taxon>
        <taxon>Burkholderiales</taxon>
        <taxon>Burkholderiaceae</taxon>
        <taxon>Caballeronia</taxon>
    </lineage>
</organism>
<accession>A0A242ME88</accession>
<sequence length="59" mass="6785">MTDFEKLVVTMDKIQTQSSLIDEKLEWLMMRQRSSEAADAMILERLGKLETLVDGLVRA</sequence>
<name>A0A242ME88_CABSO</name>
<protein>
    <submittedName>
        <fullName evidence="1">Uncharacterized protein</fullName>
    </submittedName>
</protein>
<dbReference type="RefSeq" id="WP_143325668.1">
    <property type="nucleotide sequence ID" value="NZ_MSRG01000081.1"/>
</dbReference>
<gene>
    <name evidence="1" type="ORF">PAMC26577_30940</name>
</gene>
<dbReference type="Proteomes" id="UP000195221">
    <property type="component" value="Unassembled WGS sequence"/>
</dbReference>
<dbReference type="EMBL" id="NBTZ01000115">
    <property type="protein sequence ID" value="OTP69459.1"/>
    <property type="molecule type" value="Genomic_DNA"/>
</dbReference>
<reference evidence="1 2" key="1">
    <citation type="submission" date="2017-03" db="EMBL/GenBank/DDBJ databases">
        <title>Genome analysis of strain PAMC 26577.</title>
        <authorList>
            <person name="Oh H.-M."/>
            <person name="Yang J.-A."/>
        </authorList>
    </citation>
    <scope>NUCLEOTIDE SEQUENCE [LARGE SCALE GENOMIC DNA]</scope>
    <source>
        <strain evidence="1 2">PAMC 26577</strain>
    </source>
</reference>
<evidence type="ECO:0000313" key="2">
    <source>
        <dbReference type="Proteomes" id="UP000195221"/>
    </source>
</evidence>
<evidence type="ECO:0000313" key="1">
    <source>
        <dbReference type="EMBL" id="OTP69459.1"/>
    </source>
</evidence>
<comment type="caution">
    <text evidence="1">The sequence shown here is derived from an EMBL/GenBank/DDBJ whole genome shotgun (WGS) entry which is preliminary data.</text>
</comment>
<dbReference type="AlphaFoldDB" id="A0A242ME88"/>